<feature type="region of interest" description="Disordered" evidence="2">
    <location>
        <begin position="309"/>
        <end position="345"/>
    </location>
</feature>
<feature type="region of interest" description="Disordered" evidence="2">
    <location>
        <begin position="395"/>
        <end position="420"/>
    </location>
</feature>
<feature type="region of interest" description="Disordered" evidence="2">
    <location>
        <begin position="169"/>
        <end position="258"/>
    </location>
</feature>
<feature type="compositionally biased region" description="Low complexity" evidence="2">
    <location>
        <begin position="178"/>
        <end position="188"/>
    </location>
</feature>
<dbReference type="EMBL" id="KB370752">
    <property type="protein sequence ID" value="ELV09316.1"/>
    <property type="molecule type" value="Genomic_DNA"/>
</dbReference>
<reference evidence="5" key="1">
    <citation type="submission" date="2012-07" db="EMBL/GenBank/DDBJ databases">
        <title>Genome of the Chinese tree shrew, a rising model animal genetically related to primates.</title>
        <authorList>
            <person name="Zhang G."/>
            <person name="Fan Y."/>
            <person name="Yao Y."/>
            <person name="Huang Z."/>
        </authorList>
    </citation>
    <scope>NUCLEOTIDE SEQUENCE [LARGE SCALE GENOMIC DNA]</scope>
</reference>
<dbReference type="InterPro" id="IPR029304">
    <property type="entry name" value="AKAP2_C"/>
</dbReference>
<dbReference type="PANTHER" id="PTHR18839">
    <property type="entry name" value="MITOTIC INTERACTOR AND SUBSTRATE OF PLK1 MISP FAMILY MEMBER"/>
    <property type="match status" value="1"/>
</dbReference>
<keyword evidence="5" id="KW-1185">Reference proteome</keyword>
<feature type="region of interest" description="Disordered" evidence="2">
    <location>
        <begin position="513"/>
        <end position="545"/>
    </location>
</feature>
<dbReference type="PANTHER" id="PTHR18839:SF3">
    <property type="entry name" value="MITOTIC INTERACTOR AND SUBSTRATE OF PLK1"/>
    <property type="match status" value="1"/>
</dbReference>
<feature type="compositionally biased region" description="Basic and acidic residues" evidence="2">
    <location>
        <begin position="237"/>
        <end position="258"/>
    </location>
</feature>
<feature type="compositionally biased region" description="Pro residues" evidence="2">
    <location>
        <begin position="225"/>
        <end position="236"/>
    </location>
</feature>
<feature type="compositionally biased region" description="Basic and acidic residues" evidence="2">
    <location>
        <begin position="312"/>
        <end position="324"/>
    </location>
</feature>
<evidence type="ECO:0000259" key="3">
    <source>
        <dbReference type="Pfam" id="PF15304"/>
    </source>
</evidence>
<protein>
    <recommendedName>
        <fullName evidence="3">A-kinase anchor protein 2 C-terminal domain-containing protein</fullName>
    </recommendedName>
</protein>
<evidence type="ECO:0000313" key="5">
    <source>
        <dbReference type="Proteomes" id="UP000011518"/>
    </source>
</evidence>
<dbReference type="Pfam" id="PF15304">
    <property type="entry name" value="AKAP2_C"/>
    <property type="match status" value="1"/>
</dbReference>
<gene>
    <name evidence="4" type="ORF">TREES_T100020162</name>
</gene>
<feature type="compositionally biased region" description="Low complexity" evidence="2">
    <location>
        <begin position="533"/>
        <end position="545"/>
    </location>
</feature>
<name>L8Y4K4_TUPCH</name>
<dbReference type="FunCoup" id="L8Y4K4">
    <property type="interactions" value="351"/>
</dbReference>
<dbReference type="KEGG" id="tup:102496600"/>
<evidence type="ECO:0000256" key="2">
    <source>
        <dbReference type="SAM" id="MobiDB-lite"/>
    </source>
</evidence>
<dbReference type="AlphaFoldDB" id="L8Y4K4"/>
<dbReference type="InParanoid" id="L8Y4K4"/>
<feature type="domain" description="A-kinase anchor protein 2 C-terminal" evidence="3">
    <location>
        <begin position="282"/>
        <end position="623"/>
    </location>
</feature>
<dbReference type="OrthoDB" id="9449914at2759"/>
<keyword evidence="1" id="KW-0175">Coiled coil</keyword>
<feature type="region of interest" description="Disordered" evidence="2">
    <location>
        <begin position="118"/>
        <end position="148"/>
    </location>
</feature>
<proteinExistence type="predicted"/>
<accession>L8Y4K4</accession>
<evidence type="ECO:0000313" key="4">
    <source>
        <dbReference type="EMBL" id="ELV09316.1"/>
    </source>
</evidence>
<dbReference type="eggNOG" id="ENOG502RZZI">
    <property type="taxonomic scope" value="Eukaryota"/>
</dbReference>
<evidence type="ECO:0000256" key="1">
    <source>
        <dbReference type="ARBA" id="ARBA00023054"/>
    </source>
</evidence>
<sequence length="628" mass="68347">MDRVTRYPILSIPHTPRATGLALDGDTSHTFELVAVGPEASSWGQDQEAQLGTARTGAPCGVRASSSQLSLRPLYWEGDRDREVKGYHLDTGDAPSRRPWDLEQERWAVIHGQAVRRSGTVATRWGTPDHGALGSPGQPPSTPPGESVVDREQIDFLAARQQFLSLEQAGTGVPGKPPARAAAACAPPGVSQAPQASAGPHLANGYGGREAASGERGGHGVPAGPSLPPGHSPSPRPQEKPPEPPRETPIEREIRLAQEREADLRAQRGLGRAASHQELVEIPARPLLATQSLATALRRDRGRPSLCVQRDMVQESRREEDHRQQSLRAGRASTPDRVSEDSQPGLRRALSSDAILGVALHPEPPGRQVNRIPPDAYQPYLSPGAPRLEFSALRASGRPGSLPTKETRATGSPSHHSEVPGKALSMKQEHWKPPGGPLRASGGVVRWEYFRLCPLRFRVPDVPLQAEAPHIWGWEVPGGPALRLQKSQSSELLEKEVESVLRRERELAEERRSALFPEVFSPPPEPEEGEGGSPDSRSSSRASGITGSYSVSELPLFTPIRLHSELVWTTEAPEDSVPRQRKQDLWYAGLDPSDHVSAEDLEATRVARHQSPMAERWEAGLYTSEDRD</sequence>
<organism evidence="4 5">
    <name type="scientific">Tupaia chinensis</name>
    <name type="common">Chinese tree shrew</name>
    <name type="synonym">Tupaia belangeri chinensis</name>
    <dbReference type="NCBI Taxonomy" id="246437"/>
    <lineage>
        <taxon>Eukaryota</taxon>
        <taxon>Metazoa</taxon>
        <taxon>Chordata</taxon>
        <taxon>Craniata</taxon>
        <taxon>Vertebrata</taxon>
        <taxon>Euteleostomi</taxon>
        <taxon>Mammalia</taxon>
        <taxon>Eutheria</taxon>
        <taxon>Euarchontoglires</taxon>
        <taxon>Scandentia</taxon>
        <taxon>Tupaiidae</taxon>
        <taxon>Tupaia</taxon>
    </lineage>
</organism>
<dbReference type="Proteomes" id="UP000011518">
    <property type="component" value="Unassembled WGS sequence"/>
</dbReference>
<reference evidence="5" key="2">
    <citation type="journal article" date="2013" name="Nat. Commun.">
        <title>Genome of the Chinese tree shrew.</title>
        <authorList>
            <person name="Fan Y."/>
            <person name="Huang Z.Y."/>
            <person name="Cao C.C."/>
            <person name="Chen C.S."/>
            <person name="Chen Y.X."/>
            <person name="Fan D.D."/>
            <person name="He J."/>
            <person name="Hou H.L."/>
            <person name="Hu L."/>
            <person name="Hu X.T."/>
            <person name="Jiang X.T."/>
            <person name="Lai R."/>
            <person name="Lang Y.S."/>
            <person name="Liang B."/>
            <person name="Liao S.G."/>
            <person name="Mu D."/>
            <person name="Ma Y.Y."/>
            <person name="Niu Y.Y."/>
            <person name="Sun X.Q."/>
            <person name="Xia J.Q."/>
            <person name="Xiao J."/>
            <person name="Xiong Z.Q."/>
            <person name="Xu L."/>
            <person name="Yang L."/>
            <person name="Zhang Y."/>
            <person name="Zhao W."/>
            <person name="Zhao X.D."/>
            <person name="Zheng Y.T."/>
            <person name="Zhou J.M."/>
            <person name="Zhu Y.B."/>
            <person name="Zhang G.J."/>
            <person name="Wang J."/>
            <person name="Yao Y.G."/>
        </authorList>
    </citation>
    <scope>NUCLEOTIDE SEQUENCE [LARGE SCALE GENOMIC DNA]</scope>
</reference>
<dbReference type="InterPro" id="IPR042779">
    <property type="entry name" value="MISP/MISP3-like"/>
</dbReference>